<accession>A0ACB8TTK9</accession>
<evidence type="ECO:0000313" key="1">
    <source>
        <dbReference type="EMBL" id="KAI0085371.1"/>
    </source>
</evidence>
<protein>
    <submittedName>
        <fullName evidence="1">Uncharacterized protein</fullName>
    </submittedName>
</protein>
<organism evidence="1 2">
    <name type="scientific">Irpex rosettiformis</name>
    <dbReference type="NCBI Taxonomy" id="378272"/>
    <lineage>
        <taxon>Eukaryota</taxon>
        <taxon>Fungi</taxon>
        <taxon>Dikarya</taxon>
        <taxon>Basidiomycota</taxon>
        <taxon>Agaricomycotina</taxon>
        <taxon>Agaricomycetes</taxon>
        <taxon>Polyporales</taxon>
        <taxon>Irpicaceae</taxon>
        <taxon>Irpex</taxon>
    </lineage>
</organism>
<evidence type="ECO:0000313" key="2">
    <source>
        <dbReference type="Proteomes" id="UP001055072"/>
    </source>
</evidence>
<proteinExistence type="predicted"/>
<dbReference type="EMBL" id="MU274932">
    <property type="protein sequence ID" value="KAI0085371.1"/>
    <property type="molecule type" value="Genomic_DNA"/>
</dbReference>
<dbReference type="Proteomes" id="UP001055072">
    <property type="component" value="Unassembled WGS sequence"/>
</dbReference>
<name>A0ACB8TTK9_9APHY</name>
<gene>
    <name evidence="1" type="ORF">BDY19DRAFT_996904</name>
</gene>
<reference evidence="1" key="1">
    <citation type="journal article" date="2021" name="Environ. Microbiol.">
        <title>Gene family expansions and transcriptome signatures uncover fungal adaptations to wood decay.</title>
        <authorList>
            <person name="Hage H."/>
            <person name="Miyauchi S."/>
            <person name="Viragh M."/>
            <person name="Drula E."/>
            <person name="Min B."/>
            <person name="Chaduli D."/>
            <person name="Navarro D."/>
            <person name="Favel A."/>
            <person name="Norest M."/>
            <person name="Lesage-Meessen L."/>
            <person name="Balint B."/>
            <person name="Merenyi Z."/>
            <person name="de Eugenio L."/>
            <person name="Morin E."/>
            <person name="Martinez A.T."/>
            <person name="Baldrian P."/>
            <person name="Stursova M."/>
            <person name="Martinez M.J."/>
            <person name="Novotny C."/>
            <person name="Magnuson J.K."/>
            <person name="Spatafora J.W."/>
            <person name="Maurice S."/>
            <person name="Pangilinan J."/>
            <person name="Andreopoulos W."/>
            <person name="LaButti K."/>
            <person name="Hundley H."/>
            <person name="Na H."/>
            <person name="Kuo A."/>
            <person name="Barry K."/>
            <person name="Lipzen A."/>
            <person name="Henrissat B."/>
            <person name="Riley R."/>
            <person name="Ahrendt S."/>
            <person name="Nagy L.G."/>
            <person name="Grigoriev I.V."/>
            <person name="Martin F."/>
            <person name="Rosso M.N."/>
        </authorList>
    </citation>
    <scope>NUCLEOTIDE SEQUENCE</scope>
    <source>
        <strain evidence="1">CBS 384.51</strain>
    </source>
</reference>
<keyword evidence="2" id="KW-1185">Reference proteome</keyword>
<sequence>MIELKIDVVVMDDNYSQSTVFNTPELGDEEKPSSSTLKISFTDHFFDATRAPSLGTTAWRKMDFAVLLVDKGNIGNACVAGLQHDLSMSGYHYSLLLTLIPYILSELPSNLWLQHIGPNVLLPSMTVL</sequence>
<comment type="caution">
    <text evidence="1">The sequence shown here is derived from an EMBL/GenBank/DDBJ whole genome shotgun (WGS) entry which is preliminary data.</text>
</comment>